<dbReference type="EMBL" id="MF417900">
    <property type="protein sequence ID" value="ASN70010.1"/>
    <property type="molecule type" value="Genomic_DNA"/>
</dbReference>
<evidence type="ECO:0000313" key="1">
    <source>
        <dbReference type="EMBL" id="ASN69979.1"/>
    </source>
</evidence>
<sequence>MANREETIEVEATLKVRCKYPVWINNRITREEEKERILDLISKNPEKELMSEDFKLIELVEVE</sequence>
<evidence type="ECO:0000313" key="2">
    <source>
        <dbReference type="EMBL" id="ASN70010.1"/>
    </source>
</evidence>
<organism evidence="1">
    <name type="scientific">uncultured Caudovirales phage</name>
    <dbReference type="NCBI Taxonomy" id="2100421"/>
    <lineage>
        <taxon>Viruses</taxon>
        <taxon>Duplodnaviria</taxon>
        <taxon>Heunggongvirae</taxon>
        <taxon>Uroviricota</taxon>
        <taxon>Caudoviricetes</taxon>
        <taxon>Peduoviridae</taxon>
        <taxon>Maltschvirus</taxon>
        <taxon>Maltschvirus maltsch</taxon>
    </lineage>
</organism>
<proteinExistence type="predicted"/>
<protein>
    <submittedName>
        <fullName evidence="1">Uncharacterized protein</fullName>
    </submittedName>
</protein>
<accession>A0A2H4J5U8</accession>
<name>A0A2H4J5U8_9CAUD</name>
<reference evidence="1" key="1">
    <citation type="submission" date="2017-06" db="EMBL/GenBank/DDBJ databases">
        <title>Novel phages from South African skin metaviromes.</title>
        <authorList>
            <person name="van Zyl L.J."/>
            <person name="Abrahams Y."/>
            <person name="Stander E.A."/>
            <person name="Kirby B.M."/>
            <person name="Clavaud C."/>
            <person name="Farcet C."/>
            <person name="Breton L."/>
            <person name="Trindade M.I."/>
        </authorList>
    </citation>
    <scope>NUCLEOTIDE SEQUENCE</scope>
</reference>
<dbReference type="EMBL" id="MF417899">
    <property type="protein sequence ID" value="ASN69979.1"/>
    <property type="molecule type" value="Genomic_DNA"/>
</dbReference>
<gene>
    <name evidence="1" type="ORF">7S8_51</name>
    <name evidence="2" type="ORF">8AX1_16</name>
</gene>